<keyword evidence="4" id="KW-1185">Reference proteome</keyword>
<dbReference type="Proteomes" id="UP001194468">
    <property type="component" value="Unassembled WGS sequence"/>
</dbReference>
<feature type="signal peptide" evidence="2">
    <location>
        <begin position="1"/>
        <end position="18"/>
    </location>
</feature>
<keyword evidence="1" id="KW-0472">Membrane</keyword>
<comment type="caution">
    <text evidence="3">The sequence shown here is derived from an EMBL/GenBank/DDBJ whole genome shotgun (WGS) entry which is preliminary data.</text>
</comment>
<dbReference type="GO" id="GO:0016020">
    <property type="term" value="C:membrane"/>
    <property type="evidence" value="ECO:0007669"/>
    <property type="project" value="InterPro"/>
</dbReference>
<evidence type="ECO:0000313" key="3">
    <source>
        <dbReference type="EMBL" id="KAF8434777.1"/>
    </source>
</evidence>
<evidence type="ECO:0000256" key="1">
    <source>
        <dbReference type="SAM" id="Phobius"/>
    </source>
</evidence>
<keyword evidence="1" id="KW-1133">Transmembrane helix</keyword>
<dbReference type="AlphaFoldDB" id="A0AAD4GBJ1"/>
<feature type="transmembrane region" description="Helical" evidence="1">
    <location>
        <begin position="101"/>
        <end position="121"/>
    </location>
</feature>
<sequence length="149" mass="16352">MPSFVTTIALLQVVVVIAEPNTTTPLSICVPFGECEPCPPDALHEPFCQPFGNRRLMHCSLNNQTITSTVAPTTPSQPSIQGELPAWQSCGRIVARERADFYEFLACNLLFAIVALSIALVRSRTVEARQARRLVARIGLTRGPMMDAR</sequence>
<proteinExistence type="predicted"/>
<keyword evidence="2" id="KW-0732">Signal</keyword>
<protein>
    <submittedName>
        <fullName evidence="3">Uncharacterized protein</fullName>
    </submittedName>
</protein>
<dbReference type="EMBL" id="WHUW01000027">
    <property type="protein sequence ID" value="KAF8434777.1"/>
    <property type="molecule type" value="Genomic_DNA"/>
</dbReference>
<accession>A0AAD4GBJ1</accession>
<keyword evidence="1" id="KW-0812">Transmembrane</keyword>
<dbReference type="InterPro" id="IPR008657">
    <property type="entry name" value="JTB"/>
</dbReference>
<feature type="chain" id="PRO_5042173009" evidence="2">
    <location>
        <begin position="19"/>
        <end position="149"/>
    </location>
</feature>
<name>A0AAD4GBJ1_BOLED</name>
<reference evidence="3" key="1">
    <citation type="submission" date="2019-10" db="EMBL/GenBank/DDBJ databases">
        <authorList>
            <consortium name="DOE Joint Genome Institute"/>
            <person name="Kuo A."/>
            <person name="Miyauchi S."/>
            <person name="Kiss E."/>
            <person name="Drula E."/>
            <person name="Kohler A."/>
            <person name="Sanchez-Garcia M."/>
            <person name="Andreopoulos B."/>
            <person name="Barry K.W."/>
            <person name="Bonito G."/>
            <person name="Buee M."/>
            <person name="Carver A."/>
            <person name="Chen C."/>
            <person name="Cichocki N."/>
            <person name="Clum A."/>
            <person name="Culley D."/>
            <person name="Crous P.W."/>
            <person name="Fauchery L."/>
            <person name="Girlanda M."/>
            <person name="Hayes R."/>
            <person name="Keri Z."/>
            <person name="LaButti K."/>
            <person name="Lipzen A."/>
            <person name="Lombard V."/>
            <person name="Magnuson J."/>
            <person name="Maillard F."/>
            <person name="Morin E."/>
            <person name="Murat C."/>
            <person name="Nolan M."/>
            <person name="Ohm R."/>
            <person name="Pangilinan J."/>
            <person name="Pereira M."/>
            <person name="Perotto S."/>
            <person name="Peter M."/>
            <person name="Riley R."/>
            <person name="Sitrit Y."/>
            <person name="Stielow B."/>
            <person name="Szollosi G."/>
            <person name="Zifcakova L."/>
            <person name="Stursova M."/>
            <person name="Spatafora J.W."/>
            <person name="Tedersoo L."/>
            <person name="Vaario L.-M."/>
            <person name="Yamada A."/>
            <person name="Yan M."/>
            <person name="Wang P."/>
            <person name="Xu J."/>
            <person name="Bruns T."/>
            <person name="Baldrian P."/>
            <person name="Vilgalys R."/>
            <person name="Henrissat B."/>
            <person name="Grigoriev I.V."/>
            <person name="Hibbett D."/>
            <person name="Nagy L.G."/>
            <person name="Martin F.M."/>
        </authorList>
    </citation>
    <scope>NUCLEOTIDE SEQUENCE</scope>
    <source>
        <strain evidence="3">BED1</strain>
    </source>
</reference>
<dbReference type="Pfam" id="PF05439">
    <property type="entry name" value="JTB"/>
    <property type="match status" value="1"/>
</dbReference>
<organism evidence="3 4">
    <name type="scientific">Boletus edulis BED1</name>
    <dbReference type="NCBI Taxonomy" id="1328754"/>
    <lineage>
        <taxon>Eukaryota</taxon>
        <taxon>Fungi</taxon>
        <taxon>Dikarya</taxon>
        <taxon>Basidiomycota</taxon>
        <taxon>Agaricomycotina</taxon>
        <taxon>Agaricomycetes</taxon>
        <taxon>Agaricomycetidae</taxon>
        <taxon>Boletales</taxon>
        <taxon>Boletineae</taxon>
        <taxon>Boletaceae</taxon>
        <taxon>Boletoideae</taxon>
        <taxon>Boletus</taxon>
    </lineage>
</organism>
<gene>
    <name evidence="3" type="ORF">L210DRAFT_3613776</name>
</gene>
<evidence type="ECO:0000313" key="4">
    <source>
        <dbReference type="Proteomes" id="UP001194468"/>
    </source>
</evidence>
<evidence type="ECO:0000256" key="2">
    <source>
        <dbReference type="SAM" id="SignalP"/>
    </source>
</evidence>
<reference evidence="3" key="2">
    <citation type="journal article" date="2020" name="Nat. Commun.">
        <title>Large-scale genome sequencing of mycorrhizal fungi provides insights into the early evolution of symbiotic traits.</title>
        <authorList>
            <person name="Miyauchi S."/>
            <person name="Kiss E."/>
            <person name="Kuo A."/>
            <person name="Drula E."/>
            <person name="Kohler A."/>
            <person name="Sanchez-Garcia M."/>
            <person name="Morin E."/>
            <person name="Andreopoulos B."/>
            <person name="Barry K.W."/>
            <person name="Bonito G."/>
            <person name="Buee M."/>
            <person name="Carver A."/>
            <person name="Chen C."/>
            <person name="Cichocki N."/>
            <person name="Clum A."/>
            <person name="Culley D."/>
            <person name="Crous P.W."/>
            <person name="Fauchery L."/>
            <person name="Girlanda M."/>
            <person name="Hayes R.D."/>
            <person name="Keri Z."/>
            <person name="LaButti K."/>
            <person name="Lipzen A."/>
            <person name="Lombard V."/>
            <person name="Magnuson J."/>
            <person name="Maillard F."/>
            <person name="Murat C."/>
            <person name="Nolan M."/>
            <person name="Ohm R.A."/>
            <person name="Pangilinan J."/>
            <person name="Pereira M.F."/>
            <person name="Perotto S."/>
            <person name="Peter M."/>
            <person name="Pfister S."/>
            <person name="Riley R."/>
            <person name="Sitrit Y."/>
            <person name="Stielow J.B."/>
            <person name="Szollosi G."/>
            <person name="Zifcakova L."/>
            <person name="Stursova M."/>
            <person name="Spatafora J.W."/>
            <person name="Tedersoo L."/>
            <person name="Vaario L.M."/>
            <person name="Yamada A."/>
            <person name="Yan M."/>
            <person name="Wang P."/>
            <person name="Xu J."/>
            <person name="Bruns T."/>
            <person name="Baldrian P."/>
            <person name="Vilgalys R."/>
            <person name="Dunand C."/>
            <person name="Henrissat B."/>
            <person name="Grigoriev I.V."/>
            <person name="Hibbett D."/>
            <person name="Nagy L.G."/>
            <person name="Martin F.M."/>
        </authorList>
    </citation>
    <scope>NUCLEOTIDE SEQUENCE</scope>
    <source>
        <strain evidence="3">BED1</strain>
    </source>
</reference>